<gene>
    <name evidence="2" type="ORF">RSPPHO_01836</name>
</gene>
<dbReference type="Proteomes" id="UP000033220">
    <property type="component" value="Chromosome DSM 122"/>
</dbReference>
<evidence type="ECO:0000256" key="1">
    <source>
        <dbReference type="SAM" id="MobiDB-lite"/>
    </source>
</evidence>
<feature type="compositionally biased region" description="Basic and acidic residues" evidence="1">
    <location>
        <begin position="29"/>
        <end position="39"/>
    </location>
</feature>
<reference evidence="2 3" key="1">
    <citation type="submission" date="2012-02" db="EMBL/GenBank/DDBJ databases">
        <title>Shotgun genome sequence of Phaeospirillum photometricum DSM 122.</title>
        <authorList>
            <person name="Duquesne K."/>
            <person name="Sturgis J."/>
        </authorList>
    </citation>
    <scope>NUCLEOTIDE SEQUENCE [LARGE SCALE GENOMIC DNA]</scope>
    <source>
        <strain evidence="3">DSM122</strain>
    </source>
</reference>
<dbReference type="PATRIC" id="fig|1150469.3.peg.2062"/>
<organism evidence="2 3">
    <name type="scientific">Pararhodospirillum photometricum DSM 122</name>
    <dbReference type="NCBI Taxonomy" id="1150469"/>
    <lineage>
        <taxon>Bacteria</taxon>
        <taxon>Pseudomonadati</taxon>
        <taxon>Pseudomonadota</taxon>
        <taxon>Alphaproteobacteria</taxon>
        <taxon>Rhodospirillales</taxon>
        <taxon>Rhodospirillaceae</taxon>
        <taxon>Pararhodospirillum</taxon>
    </lineage>
</organism>
<accession>H6SKE7</accession>
<evidence type="ECO:0000313" key="3">
    <source>
        <dbReference type="Proteomes" id="UP000033220"/>
    </source>
</evidence>
<dbReference type="AlphaFoldDB" id="H6SKE7"/>
<dbReference type="EMBL" id="HE663493">
    <property type="protein sequence ID" value="CCG08462.1"/>
    <property type="molecule type" value="Genomic_DNA"/>
</dbReference>
<feature type="region of interest" description="Disordered" evidence="1">
    <location>
        <begin position="21"/>
        <end position="55"/>
    </location>
</feature>
<keyword evidence="3" id="KW-1185">Reference proteome</keyword>
<sequence length="157" mass="16750">MPSVPDFGGVGASLRTRLRALGDKMAQSDQEKAARRAEADAQTEAQQETDAAATSLSGKLFPSHLIFKPMPENGPTVSVSQTMAEIRQSLGGKVDAEGQPLALAIARKAFPAHIIFKKQVEQLRKLKEDDTPAQDTKAPDAVTDRGVWGGRASPAFP</sequence>
<proteinExistence type="predicted"/>
<evidence type="ECO:0000313" key="2">
    <source>
        <dbReference type="EMBL" id="CCG08462.1"/>
    </source>
</evidence>
<feature type="compositionally biased region" description="Low complexity" evidence="1">
    <location>
        <begin position="40"/>
        <end position="54"/>
    </location>
</feature>
<name>H6SKE7_PARPM</name>
<protein>
    <submittedName>
        <fullName evidence="2">Uncharacterized protein</fullName>
    </submittedName>
</protein>
<feature type="region of interest" description="Disordered" evidence="1">
    <location>
        <begin position="127"/>
        <end position="157"/>
    </location>
</feature>
<dbReference type="HOGENOM" id="CLU_1676501_0_0_5"/>
<dbReference type="KEGG" id="rpm:RSPPHO_01836"/>